<proteinExistence type="inferred from homology"/>
<organism evidence="4 5">
    <name type="scientific">Sphingomonas koreensis</name>
    <dbReference type="NCBI Taxonomy" id="93064"/>
    <lineage>
        <taxon>Bacteria</taxon>
        <taxon>Pseudomonadati</taxon>
        <taxon>Pseudomonadota</taxon>
        <taxon>Alphaproteobacteria</taxon>
        <taxon>Sphingomonadales</taxon>
        <taxon>Sphingomonadaceae</taxon>
        <taxon>Sphingomonas</taxon>
    </lineage>
</organism>
<protein>
    <submittedName>
        <fullName evidence="4">FAD-dependent oxidoreductase</fullName>
    </submittedName>
</protein>
<feature type="domain" description="FAD dependent oxidoreductase" evidence="3">
    <location>
        <begin position="51"/>
        <end position="443"/>
    </location>
</feature>
<dbReference type="SUPFAM" id="SSF51971">
    <property type="entry name" value="Nucleotide-binding domain"/>
    <property type="match status" value="1"/>
</dbReference>
<sequence>MGSGSIPDFAHRCGAIIFRPRRHQDDAWGSRQPVSIDHPEPARSMSRREEIIVLGAGVVGMATALTLAGRGHRVTVVDGAGGPGLGTSFANGAQLSYAYTDALASPSVLRQIPHILLGLDPALRFQPHLDPDFLRWSIAFLRNCGAGSFRRNTLAGLALAARSRLTLDQLTERHALEYGQSVPGKIHIYRTAASLAAAEAMVALKRANGITQTLLDPDAAVALEPMLAPVRDEIAGALHTPGEAVGDPHRFCSGAHDALIRAGGSSMFDLPVERIETQGSQPAIVTRCGTRVPADRIVLAAGPGAPRLARSLGVYLPVQPMKGYSITAPTGAAAPRASITDVANRVVFARLGNRMRIAGLAEVGRRDTRVEPDRLRALTDSARAALPQAADYDNIESSWAGLRPMTPDSLPITRTIAPGVIANTGHGGLGWTYAAGSAERVAQIIEGTA</sequence>
<keyword evidence="2" id="KW-0560">Oxidoreductase</keyword>
<dbReference type="Gene3D" id="3.50.50.60">
    <property type="entry name" value="FAD/NAD(P)-binding domain"/>
    <property type="match status" value="2"/>
</dbReference>
<dbReference type="Proteomes" id="UP000287746">
    <property type="component" value="Unassembled WGS sequence"/>
</dbReference>
<dbReference type="AlphaFoldDB" id="A0A430G3E7"/>
<gene>
    <name evidence="4" type="ORF">DAH66_11635</name>
</gene>
<dbReference type="GO" id="GO:0008718">
    <property type="term" value="F:D-amino-acid dehydrogenase activity"/>
    <property type="evidence" value="ECO:0007669"/>
    <property type="project" value="TreeGrafter"/>
</dbReference>
<dbReference type="InterPro" id="IPR006076">
    <property type="entry name" value="FAD-dep_OxRdtase"/>
</dbReference>
<evidence type="ECO:0000259" key="3">
    <source>
        <dbReference type="Pfam" id="PF01266"/>
    </source>
</evidence>
<comment type="similarity">
    <text evidence="1">Belongs to the DadA oxidoreductase family.</text>
</comment>
<dbReference type="Gene3D" id="3.30.9.10">
    <property type="entry name" value="D-Amino Acid Oxidase, subunit A, domain 2"/>
    <property type="match status" value="1"/>
</dbReference>
<evidence type="ECO:0000256" key="1">
    <source>
        <dbReference type="ARBA" id="ARBA00009410"/>
    </source>
</evidence>
<evidence type="ECO:0000256" key="2">
    <source>
        <dbReference type="ARBA" id="ARBA00023002"/>
    </source>
</evidence>
<dbReference type="PANTHER" id="PTHR13847:SF280">
    <property type="entry name" value="D-AMINO ACID DEHYDROGENASE"/>
    <property type="match status" value="1"/>
</dbReference>
<dbReference type="Pfam" id="PF01266">
    <property type="entry name" value="DAO"/>
    <property type="match status" value="1"/>
</dbReference>
<reference evidence="5" key="1">
    <citation type="submission" date="2018-07" db="EMBL/GenBank/DDBJ databases">
        <title>Genomic and Epidemiologic Investigation of an Indolent Hospital Outbreak.</title>
        <authorList>
            <person name="Johnson R.C."/>
            <person name="Deming C."/>
            <person name="Conlan S."/>
            <person name="Zellmer C.J."/>
            <person name="Michelin A.V."/>
            <person name="Lee-Lin S.-Q."/>
            <person name="Thomas P.J."/>
            <person name="Park M."/>
            <person name="Weingarten R.A."/>
            <person name="Less J."/>
            <person name="Dekker J.P."/>
            <person name="Frank K.M."/>
            <person name="Musser K.A."/>
            <person name="Mcquiston J.R."/>
            <person name="Henderson D.K."/>
            <person name="Lau A.F."/>
            <person name="Palmore T.N."/>
            <person name="Segre J.A."/>
        </authorList>
    </citation>
    <scope>NUCLEOTIDE SEQUENCE [LARGE SCALE GENOMIC DNA]</scope>
    <source>
        <strain evidence="5">SK-CDC1_0717</strain>
    </source>
</reference>
<dbReference type="PANTHER" id="PTHR13847">
    <property type="entry name" value="SARCOSINE DEHYDROGENASE-RELATED"/>
    <property type="match status" value="1"/>
</dbReference>
<accession>A0A430G3E7</accession>
<dbReference type="GO" id="GO:0005886">
    <property type="term" value="C:plasma membrane"/>
    <property type="evidence" value="ECO:0007669"/>
    <property type="project" value="TreeGrafter"/>
</dbReference>
<dbReference type="InterPro" id="IPR036188">
    <property type="entry name" value="FAD/NAD-bd_sf"/>
</dbReference>
<evidence type="ECO:0000313" key="5">
    <source>
        <dbReference type="Proteomes" id="UP000287746"/>
    </source>
</evidence>
<name>A0A430G3E7_9SPHN</name>
<evidence type="ECO:0000313" key="4">
    <source>
        <dbReference type="EMBL" id="RSY84717.1"/>
    </source>
</evidence>
<dbReference type="SUPFAM" id="SSF54373">
    <property type="entry name" value="FAD-linked reductases, C-terminal domain"/>
    <property type="match status" value="1"/>
</dbReference>
<dbReference type="GO" id="GO:0055130">
    <property type="term" value="P:D-alanine catabolic process"/>
    <property type="evidence" value="ECO:0007669"/>
    <property type="project" value="TreeGrafter"/>
</dbReference>
<dbReference type="EMBL" id="QQYZ01000009">
    <property type="protein sequence ID" value="RSY84717.1"/>
    <property type="molecule type" value="Genomic_DNA"/>
</dbReference>
<comment type="caution">
    <text evidence="4">The sequence shown here is derived from an EMBL/GenBank/DDBJ whole genome shotgun (WGS) entry which is preliminary data.</text>
</comment>
<dbReference type="GO" id="GO:0005737">
    <property type="term" value="C:cytoplasm"/>
    <property type="evidence" value="ECO:0007669"/>
    <property type="project" value="TreeGrafter"/>
</dbReference>